<accession>A0A0E9SMC5</accession>
<dbReference type="AlphaFoldDB" id="A0A0E9SMC5"/>
<sequence length="57" mass="6213">MSALSICLRLIGVGIGCKPSFETPAVKCSCICNLDNFPLWSMPYDYGQFTSFCSLAL</sequence>
<feature type="signal peptide" evidence="1">
    <location>
        <begin position="1"/>
        <end position="16"/>
    </location>
</feature>
<evidence type="ECO:0000256" key="1">
    <source>
        <dbReference type="SAM" id="SignalP"/>
    </source>
</evidence>
<protein>
    <submittedName>
        <fullName evidence="2">Uncharacterized protein</fullName>
    </submittedName>
</protein>
<organism evidence="2">
    <name type="scientific">Anguilla anguilla</name>
    <name type="common">European freshwater eel</name>
    <name type="synonym">Muraena anguilla</name>
    <dbReference type="NCBI Taxonomy" id="7936"/>
    <lineage>
        <taxon>Eukaryota</taxon>
        <taxon>Metazoa</taxon>
        <taxon>Chordata</taxon>
        <taxon>Craniata</taxon>
        <taxon>Vertebrata</taxon>
        <taxon>Euteleostomi</taxon>
        <taxon>Actinopterygii</taxon>
        <taxon>Neopterygii</taxon>
        <taxon>Teleostei</taxon>
        <taxon>Anguilliformes</taxon>
        <taxon>Anguillidae</taxon>
        <taxon>Anguilla</taxon>
    </lineage>
</organism>
<reference evidence="2" key="2">
    <citation type="journal article" date="2015" name="Fish Shellfish Immunol.">
        <title>Early steps in the European eel (Anguilla anguilla)-Vibrio vulnificus interaction in the gills: Role of the RtxA13 toxin.</title>
        <authorList>
            <person name="Callol A."/>
            <person name="Pajuelo D."/>
            <person name="Ebbesson L."/>
            <person name="Teles M."/>
            <person name="MacKenzie S."/>
            <person name="Amaro C."/>
        </authorList>
    </citation>
    <scope>NUCLEOTIDE SEQUENCE</scope>
</reference>
<name>A0A0E9SMC5_ANGAN</name>
<keyword evidence="1" id="KW-0732">Signal</keyword>
<dbReference type="EMBL" id="GBXM01066782">
    <property type="protein sequence ID" value="JAH41795.1"/>
    <property type="molecule type" value="Transcribed_RNA"/>
</dbReference>
<evidence type="ECO:0000313" key="2">
    <source>
        <dbReference type="EMBL" id="JAH41795.1"/>
    </source>
</evidence>
<feature type="chain" id="PRO_5002432494" evidence="1">
    <location>
        <begin position="17"/>
        <end position="57"/>
    </location>
</feature>
<reference evidence="2" key="1">
    <citation type="submission" date="2014-11" db="EMBL/GenBank/DDBJ databases">
        <authorList>
            <person name="Amaro Gonzalez C."/>
        </authorList>
    </citation>
    <scope>NUCLEOTIDE SEQUENCE</scope>
</reference>
<proteinExistence type="predicted"/>